<name>A0ABN3A561_9ACTN</name>
<organism evidence="1 2">
    <name type="scientific">Kitasatospora kazusensis</name>
    <dbReference type="NCBI Taxonomy" id="407974"/>
    <lineage>
        <taxon>Bacteria</taxon>
        <taxon>Bacillati</taxon>
        <taxon>Actinomycetota</taxon>
        <taxon>Actinomycetes</taxon>
        <taxon>Kitasatosporales</taxon>
        <taxon>Streptomycetaceae</taxon>
        <taxon>Kitasatospora</taxon>
    </lineage>
</organism>
<sequence length="85" mass="9016">MRINVRPAMGPVATIRGRDLRVVIDALGTHVRGGGGLHRRASVLLGELREVEHRIPVQLCGCGAEHHPADCPDAARRRGAGADAP</sequence>
<dbReference type="Proteomes" id="UP001422759">
    <property type="component" value="Unassembled WGS sequence"/>
</dbReference>
<protein>
    <submittedName>
        <fullName evidence="1">Uncharacterized protein</fullName>
    </submittedName>
</protein>
<dbReference type="RefSeq" id="WP_344468448.1">
    <property type="nucleotide sequence ID" value="NZ_BAAANT010000040.1"/>
</dbReference>
<evidence type="ECO:0000313" key="1">
    <source>
        <dbReference type="EMBL" id="GAA2154077.1"/>
    </source>
</evidence>
<gene>
    <name evidence="1" type="ORF">GCM10009760_52600</name>
</gene>
<proteinExistence type="predicted"/>
<reference evidence="1 2" key="1">
    <citation type="journal article" date="2019" name="Int. J. Syst. Evol. Microbiol.">
        <title>The Global Catalogue of Microorganisms (GCM) 10K type strain sequencing project: providing services to taxonomists for standard genome sequencing and annotation.</title>
        <authorList>
            <consortium name="The Broad Institute Genomics Platform"/>
            <consortium name="The Broad Institute Genome Sequencing Center for Infectious Disease"/>
            <person name="Wu L."/>
            <person name="Ma J."/>
        </authorList>
    </citation>
    <scope>NUCLEOTIDE SEQUENCE [LARGE SCALE GENOMIC DNA]</scope>
    <source>
        <strain evidence="1 2">JCM 14560</strain>
    </source>
</reference>
<comment type="caution">
    <text evidence="1">The sequence shown here is derived from an EMBL/GenBank/DDBJ whole genome shotgun (WGS) entry which is preliminary data.</text>
</comment>
<accession>A0ABN3A561</accession>
<evidence type="ECO:0000313" key="2">
    <source>
        <dbReference type="Proteomes" id="UP001422759"/>
    </source>
</evidence>
<dbReference type="EMBL" id="BAAANT010000040">
    <property type="protein sequence ID" value="GAA2154077.1"/>
    <property type="molecule type" value="Genomic_DNA"/>
</dbReference>
<keyword evidence="2" id="KW-1185">Reference proteome</keyword>